<gene>
    <name evidence="2" type="ORF">K7432_014117</name>
</gene>
<keyword evidence="3" id="KW-1185">Reference proteome</keyword>
<evidence type="ECO:0000313" key="3">
    <source>
        <dbReference type="Proteomes" id="UP001479436"/>
    </source>
</evidence>
<sequence length="84" mass="9388">MSANEESSRPTVAKAMYPAEGAGNQTFSSKYLLTAVIGIPTSLVYFFGLGISESNRTYYYPSPTYPRLLNLFGVMYLSTTEKYY</sequence>
<feature type="transmembrane region" description="Helical" evidence="1">
    <location>
        <begin position="31"/>
        <end position="51"/>
    </location>
</feature>
<protein>
    <submittedName>
        <fullName evidence="2">Uncharacterized protein</fullName>
    </submittedName>
</protein>
<reference evidence="2 3" key="1">
    <citation type="submission" date="2023-04" db="EMBL/GenBank/DDBJ databases">
        <title>Genome of Basidiobolus ranarum AG-B5.</title>
        <authorList>
            <person name="Stajich J.E."/>
            <person name="Carter-House D."/>
            <person name="Gryganskyi A."/>
        </authorList>
    </citation>
    <scope>NUCLEOTIDE SEQUENCE [LARGE SCALE GENOMIC DNA]</scope>
    <source>
        <strain evidence="2 3">AG-B5</strain>
    </source>
</reference>
<evidence type="ECO:0000313" key="2">
    <source>
        <dbReference type="EMBL" id="KAK9761173.1"/>
    </source>
</evidence>
<dbReference type="EMBL" id="JASJQH010001521">
    <property type="protein sequence ID" value="KAK9761173.1"/>
    <property type="molecule type" value="Genomic_DNA"/>
</dbReference>
<organism evidence="2 3">
    <name type="scientific">Basidiobolus ranarum</name>
    <dbReference type="NCBI Taxonomy" id="34480"/>
    <lineage>
        <taxon>Eukaryota</taxon>
        <taxon>Fungi</taxon>
        <taxon>Fungi incertae sedis</taxon>
        <taxon>Zoopagomycota</taxon>
        <taxon>Entomophthoromycotina</taxon>
        <taxon>Basidiobolomycetes</taxon>
        <taxon>Basidiobolales</taxon>
        <taxon>Basidiobolaceae</taxon>
        <taxon>Basidiobolus</taxon>
    </lineage>
</organism>
<proteinExistence type="predicted"/>
<comment type="caution">
    <text evidence="2">The sequence shown here is derived from an EMBL/GenBank/DDBJ whole genome shotgun (WGS) entry which is preliminary data.</text>
</comment>
<accession>A0ABR2WI48</accession>
<keyword evidence="1" id="KW-0812">Transmembrane</keyword>
<keyword evidence="1" id="KW-0472">Membrane</keyword>
<dbReference type="Proteomes" id="UP001479436">
    <property type="component" value="Unassembled WGS sequence"/>
</dbReference>
<evidence type="ECO:0000256" key="1">
    <source>
        <dbReference type="SAM" id="Phobius"/>
    </source>
</evidence>
<keyword evidence="1" id="KW-1133">Transmembrane helix</keyword>
<name>A0ABR2WI48_9FUNG</name>